<reference evidence="1" key="1">
    <citation type="journal article" date="2014" name="Front. Microbiol.">
        <title>High frequency of phylogenetically diverse reductive dehalogenase-homologous genes in deep subseafloor sedimentary metagenomes.</title>
        <authorList>
            <person name="Kawai M."/>
            <person name="Futagami T."/>
            <person name="Toyoda A."/>
            <person name="Takaki Y."/>
            <person name="Nishi S."/>
            <person name="Hori S."/>
            <person name="Arai W."/>
            <person name="Tsubouchi T."/>
            <person name="Morono Y."/>
            <person name="Uchiyama I."/>
            <person name="Ito T."/>
            <person name="Fujiyama A."/>
            <person name="Inagaki F."/>
            <person name="Takami H."/>
        </authorList>
    </citation>
    <scope>NUCLEOTIDE SEQUENCE</scope>
    <source>
        <strain evidence="1">Expedition CK06-06</strain>
    </source>
</reference>
<dbReference type="AlphaFoldDB" id="X1DSP6"/>
<feature type="non-terminal residue" evidence="1">
    <location>
        <position position="1"/>
    </location>
</feature>
<proteinExistence type="predicted"/>
<evidence type="ECO:0000313" key="1">
    <source>
        <dbReference type="EMBL" id="GAH11280.1"/>
    </source>
</evidence>
<accession>X1DSP6</accession>
<sequence length="197" mass="21763">PEGAATGIFILGGGFLGGRARAIRRGRGKPETKPPVVERIVRKVEQIPEIRLKGKRPGITDIEIVGEFQQRGFKKVVDPFEFVERGPSPKQVRLTTKTGVQLESGDFLVSKELKTVAGTTVVQKRVSAPKRTPSDRLARELVDPERSFISADIAREFRAKPRPRRKDPVRGATFISDLGDFVLLKRAGKKGAVTITR</sequence>
<gene>
    <name evidence="1" type="ORF">S01H4_59793</name>
</gene>
<name>X1DSP6_9ZZZZ</name>
<organism evidence="1">
    <name type="scientific">marine sediment metagenome</name>
    <dbReference type="NCBI Taxonomy" id="412755"/>
    <lineage>
        <taxon>unclassified sequences</taxon>
        <taxon>metagenomes</taxon>
        <taxon>ecological metagenomes</taxon>
    </lineage>
</organism>
<comment type="caution">
    <text evidence="1">The sequence shown here is derived from an EMBL/GenBank/DDBJ whole genome shotgun (WGS) entry which is preliminary data.</text>
</comment>
<dbReference type="EMBL" id="BART01035132">
    <property type="protein sequence ID" value="GAH11280.1"/>
    <property type="molecule type" value="Genomic_DNA"/>
</dbReference>
<feature type="non-terminal residue" evidence="1">
    <location>
        <position position="197"/>
    </location>
</feature>
<protein>
    <submittedName>
        <fullName evidence="1">Uncharacterized protein</fullName>
    </submittedName>
</protein>